<dbReference type="EMBL" id="BJNV01000010">
    <property type="protein sequence ID" value="GEC94828.1"/>
    <property type="molecule type" value="Genomic_DNA"/>
</dbReference>
<dbReference type="Proteomes" id="UP000318422">
    <property type="component" value="Unassembled WGS sequence"/>
</dbReference>
<accession>A0A4Y4CPN7</accession>
<keyword evidence="2" id="KW-1185">Reference proteome</keyword>
<evidence type="ECO:0000313" key="1">
    <source>
        <dbReference type="EMBL" id="GEC94828.1"/>
    </source>
</evidence>
<evidence type="ECO:0000313" key="2">
    <source>
        <dbReference type="Proteomes" id="UP000318422"/>
    </source>
</evidence>
<gene>
    <name evidence="1" type="ORF">ZRA01_09010</name>
</gene>
<proteinExistence type="predicted"/>
<dbReference type="AlphaFoldDB" id="A0A4Y4CPN7"/>
<organism evidence="1 2">
    <name type="scientific">Zoogloea ramigera</name>
    <dbReference type="NCBI Taxonomy" id="350"/>
    <lineage>
        <taxon>Bacteria</taxon>
        <taxon>Pseudomonadati</taxon>
        <taxon>Pseudomonadota</taxon>
        <taxon>Betaproteobacteria</taxon>
        <taxon>Rhodocyclales</taxon>
        <taxon>Zoogloeaceae</taxon>
        <taxon>Zoogloea</taxon>
    </lineage>
</organism>
<sequence>MGSGGLVRVHQMLDDRDPVFQEQLTFLETPEKQVVSSRWRYGDLGDDGIEIPVLGGEDSQPRGEAAIVGAGRSAVIHVGSDSERERLQAGLTAIILGLEGAKYNAMTPPKAPEAWLGVCHAAVLSGRPEIAIARNNKKKTIKGLQEKKVSL</sequence>
<protein>
    <submittedName>
        <fullName evidence="1">Uncharacterized protein</fullName>
    </submittedName>
</protein>
<name>A0A4Y4CPN7_ZOORA</name>
<comment type="caution">
    <text evidence="1">The sequence shown here is derived from an EMBL/GenBank/DDBJ whole genome shotgun (WGS) entry which is preliminary data.</text>
</comment>
<reference evidence="1 2" key="1">
    <citation type="submission" date="2019-06" db="EMBL/GenBank/DDBJ databases">
        <title>Whole genome shotgun sequence of Zoogloea ramigera NBRC 15342.</title>
        <authorList>
            <person name="Hosoyama A."/>
            <person name="Uohara A."/>
            <person name="Ohji S."/>
            <person name="Ichikawa N."/>
        </authorList>
    </citation>
    <scope>NUCLEOTIDE SEQUENCE [LARGE SCALE GENOMIC DNA]</scope>
    <source>
        <strain evidence="1 2">NBRC 15342</strain>
    </source>
</reference>